<evidence type="ECO:0000256" key="4">
    <source>
        <dbReference type="ARBA" id="ARBA00022475"/>
    </source>
</evidence>
<dbReference type="PANTHER" id="PTHR36488:SF8">
    <property type="entry name" value="CASP-LIKE PROTEIN 1U1"/>
    <property type="match status" value="1"/>
</dbReference>
<sequence>MEKNNIAKKDQGHSNKVQRNYVMIQVTLRILAFISTLSAALVMVTNEQHKVVLGLSWNARYTYSIALRFLVYANFVACAYSILSLPLLVTSASKKPFLLFFLDLVVTMLLMSASSAAAAIAYVGKRGEDRMGWMAVCTFVEKFCQKVGVLLVSSFTAFVVMFLITNTSAHHLRRSAVAAMISS</sequence>
<accession>A0AAV9C3E2</accession>
<comment type="subunit">
    <text evidence="3 8">Homodimer and heterodimers.</text>
</comment>
<evidence type="ECO:0000256" key="7">
    <source>
        <dbReference type="ARBA" id="ARBA00023136"/>
    </source>
</evidence>
<keyword evidence="5 8" id="KW-0812">Transmembrane</keyword>
<reference evidence="10" key="1">
    <citation type="journal article" date="2023" name="Nat. Commun.">
        <title>Diploid and tetraploid genomes of Acorus and the evolution of monocots.</title>
        <authorList>
            <person name="Ma L."/>
            <person name="Liu K.W."/>
            <person name="Li Z."/>
            <person name="Hsiao Y.Y."/>
            <person name="Qi Y."/>
            <person name="Fu T."/>
            <person name="Tang G.D."/>
            <person name="Zhang D."/>
            <person name="Sun W.H."/>
            <person name="Liu D.K."/>
            <person name="Li Y."/>
            <person name="Chen G.Z."/>
            <person name="Liu X.D."/>
            <person name="Liao X.Y."/>
            <person name="Jiang Y.T."/>
            <person name="Yu X."/>
            <person name="Hao Y."/>
            <person name="Huang J."/>
            <person name="Zhao X.W."/>
            <person name="Ke S."/>
            <person name="Chen Y.Y."/>
            <person name="Wu W.L."/>
            <person name="Hsu J.L."/>
            <person name="Lin Y.F."/>
            <person name="Huang M.D."/>
            <person name="Li C.Y."/>
            <person name="Huang L."/>
            <person name="Wang Z.W."/>
            <person name="Zhao X."/>
            <person name="Zhong W.Y."/>
            <person name="Peng D.H."/>
            <person name="Ahmad S."/>
            <person name="Lan S."/>
            <person name="Zhang J.S."/>
            <person name="Tsai W.C."/>
            <person name="Van de Peer Y."/>
            <person name="Liu Z.J."/>
        </authorList>
    </citation>
    <scope>NUCLEOTIDE SEQUENCE</scope>
    <source>
        <strain evidence="10">CP</strain>
    </source>
</reference>
<name>A0AAV9C3E2_ACOCL</name>
<evidence type="ECO:0000256" key="2">
    <source>
        <dbReference type="ARBA" id="ARBA00007651"/>
    </source>
</evidence>
<feature type="transmembrane region" description="Helical" evidence="8">
    <location>
        <begin position="21"/>
        <end position="45"/>
    </location>
</feature>
<dbReference type="InterPro" id="IPR006459">
    <property type="entry name" value="CASP/CASPL"/>
</dbReference>
<dbReference type="Proteomes" id="UP001180020">
    <property type="component" value="Unassembled WGS sequence"/>
</dbReference>
<dbReference type="AlphaFoldDB" id="A0AAV9C3E2"/>
<comment type="caution">
    <text evidence="10">The sequence shown here is derived from an EMBL/GenBank/DDBJ whole genome shotgun (WGS) entry which is preliminary data.</text>
</comment>
<proteinExistence type="inferred from homology"/>
<keyword evidence="4 8" id="KW-1003">Cell membrane</keyword>
<comment type="subcellular location">
    <subcellularLocation>
        <location evidence="1 8">Cell membrane</location>
        <topology evidence="1 8">Multi-pass membrane protein</topology>
    </subcellularLocation>
</comment>
<feature type="transmembrane region" description="Helical" evidence="8">
    <location>
        <begin position="143"/>
        <end position="164"/>
    </location>
</feature>
<protein>
    <recommendedName>
        <fullName evidence="8">CASP-like protein</fullName>
    </recommendedName>
</protein>
<keyword evidence="7 8" id="KW-0472">Membrane</keyword>
<evidence type="ECO:0000256" key="6">
    <source>
        <dbReference type="ARBA" id="ARBA00022989"/>
    </source>
</evidence>
<gene>
    <name evidence="10" type="ORF">QJS10_CPB22g00583</name>
</gene>
<dbReference type="GO" id="GO:0005886">
    <property type="term" value="C:plasma membrane"/>
    <property type="evidence" value="ECO:0007669"/>
    <property type="project" value="UniProtKB-SubCell"/>
</dbReference>
<feature type="transmembrane region" description="Helical" evidence="8">
    <location>
        <begin position="65"/>
        <end position="85"/>
    </location>
</feature>
<organism evidence="10 11">
    <name type="scientific">Acorus calamus</name>
    <name type="common">Sweet flag</name>
    <dbReference type="NCBI Taxonomy" id="4465"/>
    <lineage>
        <taxon>Eukaryota</taxon>
        <taxon>Viridiplantae</taxon>
        <taxon>Streptophyta</taxon>
        <taxon>Embryophyta</taxon>
        <taxon>Tracheophyta</taxon>
        <taxon>Spermatophyta</taxon>
        <taxon>Magnoliopsida</taxon>
        <taxon>Liliopsida</taxon>
        <taxon>Acoraceae</taxon>
        <taxon>Acorus</taxon>
    </lineage>
</organism>
<feature type="domain" description="Casparian strip membrane protein" evidence="9">
    <location>
        <begin position="23"/>
        <end position="160"/>
    </location>
</feature>
<dbReference type="InterPro" id="IPR006702">
    <property type="entry name" value="CASP_dom"/>
</dbReference>
<comment type="similarity">
    <text evidence="2 8">Belongs to the Casparian strip membrane proteins (CASP) family.</text>
</comment>
<evidence type="ECO:0000256" key="8">
    <source>
        <dbReference type="RuleBase" id="RU361233"/>
    </source>
</evidence>
<evidence type="ECO:0000256" key="5">
    <source>
        <dbReference type="ARBA" id="ARBA00022692"/>
    </source>
</evidence>
<evidence type="ECO:0000313" key="10">
    <source>
        <dbReference type="EMBL" id="KAK1282901.1"/>
    </source>
</evidence>
<feature type="transmembrane region" description="Helical" evidence="8">
    <location>
        <begin position="97"/>
        <end position="123"/>
    </location>
</feature>
<dbReference type="Pfam" id="PF04535">
    <property type="entry name" value="CASP_dom"/>
    <property type="match status" value="1"/>
</dbReference>
<evidence type="ECO:0000256" key="1">
    <source>
        <dbReference type="ARBA" id="ARBA00004651"/>
    </source>
</evidence>
<dbReference type="InterPro" id="IPR044173">
    <property type="entry name" value="CASPL"/>
</dbReference>
<evidence type="ECO:0000313" key="11">
    <source>
        <dbReference type="Proteomes" id="UP001180020"/>
    </source>
</evidence>
<reference evidence="10" key="2">
    <citation type="submission" date="2023-06" db="EMBL/GenBank/DDBJ databases">
        <authorList>
            <person name="Ma L."/>
            <person name="Liu K.-W."/>
            <person name="Li Z."/>
            <person name="Hsiao Y.-Y."/>
            <person name="Qi Y."/>
            <person name="Fu T."/>
            <person name="Tang G."/>
            <person name="Zhang D."/>
            <person name="Sun W.-H."/>
            <person name="Liu D.-K."/>
            <person name="Li Y."/>
            <person name="Chen G.-Z."/>
            <person name="Liu X.-D."/>
            <person name="Liao X.-Y."/>
            <person name="Jiang Y.-T."/>
            <person name="Yu X."/>
            <person name="Hao Y."/>
            <person name="Huang J."/>
            <person name="Zhao X.-W."/>
            <person name="Ke S."/>
            <person name="Chen Y.-Y."/>
            <person name="Wu W.-L."/>
            <person name="Hsu J.-L."/>
            <person name="Lin Y.-F."/>
            <person name="Huang M.-D."/>
            <person name="Li C.-Y."/>
            <person name="Huang L."/>
            <person name="Wang Z.-W."/>
            <person name="Zhao X."/>
            <person name="Zhong W.-Y."/>
            <person name="Peng D.-H."/>
            <person name="Ahmad S."/>
            <person name="Lan S."/>
            <person name="Zhang J.-S."/>
            <person name="Tsai W.-C."/>
            <person name="Van De Peer Y."/>
            <person name="Liu Z.-J."/>
        </authorList>
    </citation>
    <scope>NUCLEOTIDE SEQUENCE</scope>
    <source>
        <strain evidence="10">CP</strain>
        <tissue evidence="10">Leaves</tissue>
    </source>
</reference>
<evidence type="ECO:0000259" key="9">
    <source>
        <dbReference type="Pfam" id="PF04535"/>
    </source>
</evidence>
<evidence type="ECO:0000256" key="3">
    <source>
        <dbReference type="ARBA" id="ARBA00011489"/>
    </source>
</evidence>
<dbReference type="NCBIfam" id="TIGR01569">
    <property type="entry name" value="A_tha_TIGR01569"/>
    <property type="match status" value="1"/>
</dbReference>
<dbReference type="EMBL" id="JAUJYO010000022">
    <property type="protein sequence ID" value="KAK1282901.1"/>
    <property type="molecule type" value="Genomic_DNA"/>
</dbReference>
<keyword evidence="6 8" id="KW-1133">Transmembrane helix</keyword>
<keyword evidence="11" id="KW-1185">Reference proteome</keyword>
<dbReference type="PANTHER" id="PTHR36488">
    <property type="entry name" value="CASP-LIKE PROTEIN 1U1"/>
    <property type="match status" value="1"/>
</dbReference>